<feature type="transmembrane region" description="Helical" evidence="6">
    <location>
        <begin position="197"/>
        <end position="217"/>
    </location>
</feature>
<dbReference type="EMBL" id="JBHSAY010000003">
    <property type="protein sequence ID" value="MFC4129312.1"/>
    <property type="molecule type" value="Genomic_DNA"/>
</dbReference>
<keyword evidence="8" id="KW-1185">Reference proteome</keyword>
<gene>
    <name evidence="7" type="ORF">ACFOZ4_01635</name>
</gene>
<keyword evidence="2" id="KW-1003">Cell membrane</keyword>
<accession>A0ABV8LG66</accession>
<dbReference type="Pfam" id="PF07690">
    <property type="entry name" value="MFS_1"/>
    <property type="match status" value="1"/>
</dbReference>
<dbReference type="InterPro" id="IPR011701">
    <property type="entry name" value="MFS"/>
</dbReference>
<keyword evidence="4 6" id="KW-1133">Transmembrane helix</keyword>
<keyword evidence="3 6" id="KW-0812">Transmembrane</keyword>
<evidence type="ECO:0000256" key="5">
    <source>
        <dbReference type="ARBA" id="ARBA00023136"/>
    </source>
</evidence>
<organism evidence="7 8">
    <name type="scientific">Hamadaea flava</name>
    <dbReference type="NCBI Taxonomy" id="1742688"/>
    <lineage>
        <taxon>Bacteria</taxon>
        <taxon>Bacillati</taxon>
        <taxon>Actinomycetota</taxon>
        <taxon>Actinomycetes</taxon>
        <taxon>Micromonosporales</taxon>
        <taxon>Micromonosporaceae</taxon>
        <taxon>Hamadaea</taxon>
    </lineage>
</organism>
<evidence type="ECO:0000256" key="2">
    <source>
        <dbReference type="ARBA" id="ARBA00022475"/>
    </source>
</evidence>
<dbReference type="Proteomes" id="UP001595816">
    <property type="component" value="Unassembled WGS sequence"/>
</dbReference>
<dbReference type="SUPFAM" id="SSF103473">
    <property type="entry name" value="MFS general substrate transporter"/>
    <property type="match status" value="1"/>
</dbReference>
<name>A0ABV8LG66_9ACTN</name>
<feature type="transmembrane region" description="Helical" evidence="6">
    <location>
        <begin position="99"/>
        <end position="122"/>
    </location>
</feature>
<reference evidence="8" key="1">
    <citation type="journal article" date="2019" name="Int. J. Syst. Evol. Microbiol.">
        <title>The Global Catalogue of Microorganisms (GCM) 10K type strain sequencing project: providing services to taxonomists for standard genome sequencing and annotation.</title>
        <authorList>
            <consortium name="The Broad Institute Genomics Platform"/>
            <consortium name="The Broad Institute Genome Sequencing Center for Infectious Disease"/>
            <person name="Wu L."/>
            <person name="Ma J."/>
        </authorList>
    </citation>
    <scope>NUCLEOTIDE SEQUENCE [LARGE SCALE GENOMIC DNA]</scope>
    <source>
        <strain evidence="8">CGMCC 4.7289</strain>
    </source>
</reference>
<evidence type="ECO:0000313" key="7">
    <source>
        <dbReference type="EMBL" id="MFC4129312.1"/>
    </source>
</evidence>
<dbReference type="InterPro" id="IPR036259">
    <property type="entry name" value="MFS_trans_sf"/>
</dbReference>
<dbReference type="PANTHER" id="PTHR23513:SF17">
    <property type="entry name" value="MEMBRANE PROTEIN"/>
    <property type="match status" value="1"/>
</dbReference>
<feature type="transmembrane region" description="Helical" evidence="6">
    <location>
        <begin position="398"/>
        <end position="415"/>
    </location>
</feature>
<feature type="transmembrane region" description="Helical" evidence="6">
    <location>
        <begin position="67"/>
        <end position="92"/>
    </location>
</feature>
<feature type="transmembrane region" description="Helical" evidence="6">
    <location>
        <begin position="272"/>
        <end position="289"/>
    </location>
</feature>
<feature type="transmembrane region" description="Helical" evidence="6">
    <location>
        <begin position="301"/>
        <end position="322"/>
    </location>
</feature>
<evidence type="ECO:0000256" key="1">
    <source>
        <dbReference type="ARBA" id="ARBA00004651"/>
    </source>
</evidence>
<dbReference type="PANTHER" id="PTHR23513">
    <property type="entry name" value="INTEGRAL MEMBRANE EFFLUX PROTEIN-RELATED"/>
    <property type="match status" value="1"/>
</dbReference>
<dbReference type="RefSeq" id="WP_253759153.1">
    <property type="nucleotide sequence ID" value="NZ_JAMZDZ010000001.1"/>
</dbReference>
<sequence>MPPPTTSSAVAADLERKVDGHYLRAILGAREFRRLLTVRLLSQLSDGWFQAGLAGSLLFNPSKQSSALAVASGFAMLLLPYSLLGPFIGVFLDRWDRRIALALANLSRAVLVVPAVALIWIGDQGPSFGLAALLVIAINRFFLAGLSASLPKVVEDSRLVTANALASTAGTICYSIGLFTSAALVATSVVHTTQHGYAGIAAFAALGYLAAGVLTYVSFRPGTLGPEDDERPTIGVWTAVVDVARGMIRGLRHLADRPPAARVMLLTGGHRFLYGYLTLAVLLLYSRYFGHGTANHTTQSLWSLGQVVIAGAAGAGIAAVITPAASRRFGPQRWITLLLAGIAVAIVALGLPFIAPLLLVAAALMNIASQSMKIIVDATLQHECEDDYRGRIFSLNDTVFNGVMVLGLFLAALTLPPNGRSAGALIGIAIGYALLAVWYGGLLRRRPAEPVPSEKAESA</sequence>
<feature type="transmembrane region" description="Helical" evidence="6">
    <location>
        <begin position="422"/>
        <end position="441"/>
    </location>
</feature>
<evidence type="ECO:0000256" key="3">
    <source>
        <dbReference type="ARBA" id="ARBA00022692"/>
    </source>
</evidence>
<feature type="transmembrane region" description="Helical" evidence="6">
    <location>
        <begin position="334"/>
        <end position="364"/>
    </location>
</feature>
<proteinExistence type="predicted"/>
<evidence type="ECO:0000256" key="4">
    <source>
        <dbReference type="ARBA" id="ARBA00022989"/>
    </source>
</evidence>
<dbReference type="Gene3D" id="1.20.1250.20">
    <property type="entry name" value="MFS general substrate transporter like domains"/>
    <property type="match status" value="1"/>
</dbReference>
<keyword evidence="5 6" id="KW-0472">Membrane</keyword>
<comment type="caution">
    <text evidence="7">The sequence shown here is derived from an EMBL/GenBank/DDBJ whole genome shotgun (WGS) entry which is preliminary data.</text>
</comment>
<dbReference type="CDD" id="cd06173">
    <property type="entry name" value="MFS_MefA_like"/>
    <property type="match status" value="1"/>
</dbReference>
<feature type="transmembrane region" description="Helical" evidence="6">
    <location>
        <begin position="162"/>
        <end position="185"/>
    </location>
</feature>
<evidence type="ECO:0000256" key="6">
    <source>
        <dbReference type="SAM" id="Phobius"/>
    </source>
</evidence>
<evidence type="ECO:0000313" key="8">
    <source>
        <dbReference type="Proteomes" id="UP001595816"/>
    </source>
</evidence>
<comment type="subcellular location">
    <subcellularLocation>
        <location evidence="1">Cell membrane</location>
        <topology evidence="1">Multi-pass membrane protein</topology>
    </subcellularLocation>
</comment>
<protein>
    <submittedName>
        <fullName evidence="7">MFS transporter</fullName>
    </submittedName>
</protein>